<dbReference type="HAMAP" id="MF_01815">
    <property type="entry name" value="FabH"/>
    <property type="match status" value="1"/>
</dbReference>
<keyword evidence="2 9" id="KW-0963">Cytoplasm</keyword>
<dbReference type="InterPro" id="IPR004655">
    <property type="entry name" value="FabH"/>
</dbReference>
<feature type="active site" evidence="9">
    <location>
        <position position="120"/>
    </location>
</feature>
<accession>A0ABT4JNF1</accession>
<comment type="pathway">
    <text evidence="9">Lipid metabolism; fatty acid biosynthesis.</text>
</comment>
<keyword evidence="6 9" id="KW-0443">Lipid metabolism</keyword>
<name>A0ABT4JNF1_9LACO</name>
<dbReference type="InterPro" id="IPR013751">
    <property type="entry name" value="ACP_syn_III_N"/>
</dbReference>
<organism evidence="12 13">
    <name type="scientific">Dellaglioa carnosa</name>
    <dbReference type="NCBI Taxonomy" id="2995136"/>
    <lineage>
        <taxon>Bacteria</taxon>
        <taxon>Bacillati</taxon>
        <taxon>Bacillota</taxon>
        <taxon>Bacilli</taxon>
        <taxon>Lactobacillales</taxon>
        <taxon>Lactobacillaceae</taxon>
        <taxon>Dellaglioa</taxon>
    </lineage>
</organism>
<comment type="function">
    <text evidence="9">Catalyzes the condensation reaction of fatty acid synthesis by the addition to an acyl acceptor of two carbons from malonyl-ACP. Catalyzes the first condensation reaction which initiates fatty acid synthesis and may therefore play a role in governing the total rate of fatty acid production. Possesses both acetoacetyl-ACP synthase and acetyl transacylase activities. Its substrate specificity determines the biosynthesis of branched-chain and/or straight-chain of fatty acids.</text>
</comment>
<evidence type="ECO:0000259" key="10">
    <source>
        <dbReference type="Pfam" id="PF08541"/>
    </source>
</evidence>
<feature type="region of interest" description="ACP-binding" evidence="9">
    <location>
        <begin position="262"/>
        <end position="266"/>
    </location>
</feature>
<evidence type="ECO:0000256" key="7">
    <source>
        <dbReference type="ARBA" id="ARBA00023160"/>
    </source>
</evidence>
<keyword evidence="9" id="KW-0511">Multifunctional enzyme</keyword>
<dbReference type="Proteomes" id="UP001081467">
    <property type="component" value="Unassembled WGS sequence"/>
</dbReference>
<evidence type="ECO:0000313" key="13">
    <source>
        <dbReference type="Proteomes" id="UP001081467"/>
    </source>
</evidence>
<evidence type="ECO:0000256" key="3">
    <source>
        <dbReference type="ARBA" id="ARBA00022516"/>
    </source>
</evidence>
<evidence type="ECO:0000256" key="4">
    <source>
        <dbReference type="ARBA" id="ARBA00022679"/>
    </source>
</evidence>
<dbReference type="PANTHER" id="PTHR34069:SF2">
    <property type="entry name" value="BETA-KETOACYL-[ACYL-CARRIER-PROTEIN] SYNTHASE III"/>
    <property type="match status" value="1"/>
</dbReference>
<dbReference type="NCBIfam" id="NF006829">
    <property type="entry name" value="PRK09352.1"/>
    <property type="match status" value="1"/>
</dbReference>
<dbReference type="EC" id="2.3.1.180" evidence="9"/>
<evidence type="ECO:0000259" key="11">
    <source>
        <dbReference type="Pfam" id="PF08545"/>
    </source>
</evidence>
<dbReference type="SUPFAM" id="SSF53901">
    <property type="entry name" value="Thiolase-like"/>
    <property type="match status" value="1"/>
</dbReference>
<dbReference type="Gene3D" id="3.40.47.10">
    <property type="match status" value="1"/>
</dbReference>
<keyword evidence="5 9" id="KW-0276">Fatty acid metabolism</keyword>
<protein>
    <recommendedName>
        <fullName evidence="9">Beta-ketoacyl-[acyl-carrier-protein] synthase III</fullName>
        <shortName evidence="9">Beta-ketoacyl-ACP synthase III</shortName>
        <shortName evidence="9">KAS III</shortName>
        <ecNumber evidence="9">2.3.1.180</ecNumber>
    </recommendedName>
    <alternativeName>
        <fullName evidence="9">3-oxoacyl-[acyl-carrier-protein] synthase 3</fullName>
    </alternativeName>
    <alternativeName>
        <fullName evidence="9">3-oxoacyl-[acyl-carrier-protein] synthase III</fullName>
    </alternativeName>
</protein>
<dbReference type="PANTHER" id="PTHR34069">
    <property type="entry name" value="3-OXOACYL-[ACYL-CARRIER-PROTEIN] SYNTHASE 3"/>
    <property type="match status" value="1"/>
</dbReference>
<keyword evidence="13" id="KW-1185">Reference proteome</keyword>
<evidence type="ECO:0000256" key="1">
    <source>
        <dbReference type="ARBA" id="ARBA00008642"/>
    </source>
</evidence>
<feature type="domain" description="Beta-ketoacyl-[acyl-carrier-protein] synthase III C-terminal" evidence="10">
    <location>
        <begin position="245"/>
        <end position="332"/>
    </location>
</feature>
<evidence type="ECO:0000256" key="5">
    <source>
        <dbReference type="ARBA" id="ARBA00022832"/>
    </source>
</evidence>
<evidence type="ECO:0000256" key="2">
    <source>
        <dbReference type="ARBA" id="ARBA00022490"/>
    </source>
</evidence>
<dbReference type="Pfam" id="PF08541">
    <property type="entry name" value="ACP_syn_III_C"/>
    <property type="match status" value="1"/>
</dbReference>
<proteinExistence type="inferred from homology"/>
<comment type="subcellular location">
    <subcellularLocation>
        <location evidence="9">Cytoplasm</location>
    </subcellularLocation>
</comment>
<keyword evidence="4 9" id="KW-0808">Transferase</keyword>
<dbReference type="Pfam" id="PF08545">
    <property type="entry name" value="ACP_syn_III"/>
    <property type="match status" value="1"/>
</dbReference>
<comment type="similarity">
    <text evidence="1 9">Belongs to the thiolase-like superfamily. FabH family.</text>
</comment>
<sequence length="332" mass="36074">MIGRIVKLNKYIKIKNMAHFVPERLVTNDELASFMPTSDEWIVAHTGIKTRHYAINENTSDLSTKVANELLRKSGYNASDIDLIIVSTISPDALTPSTAAIVQGNIKATNAFAFDISAACAGFIFAMSTAEKFLRTGQYQRAIVISAEVNSKMMDFKDRTSAVFFGDGAGGALIEASNDSTDESFIAEKIETNGLKKEVIHSGRITPLSDINGDNYPTMDAFFQEGRDVFEFATTVVPVQMKRILADNNLQTSDIDFVVCHQANLRIIEKIAEELEMPIEKFATSVTHHGNTSSAGIPMALNEALEQGFTGGTVLLTGFGAGLAYGSLLIKI</sequence>
<keyword evidence="7 9" id="KW-0275">Fatty acid biosynthesis</keyword>
<comment type="domain">
    <text evidence="9">The last Arg residue of the ACP-binding site is essential for the weak association between ACP/AcpP and FabH.</text>
</comment>
<evidence type="ECO:0000313" key="12">
    <source>
        <dbReference type="EMBL" id="MCZ2491795.1"/>
    </source>
</evidence>
<dbReference type="CDD" id="cd00830">
    <property type="entry name" value="KAS_III"/>
    <property type="match status" value="1"/>
</dbReference>
<comment type="subunit">
    <text evidence="9">Homodimer.</text>
</comment>
<gene>
    <name evidence="9" type="primary">fabH</name>
    <name evidence="12" type="ORF">N0K80_06435</name>
</gene>
<keyword evidence="3 9" id="KW-0444">Lipid biosynthesis</keyword>
<dbReference type="RefSeq" id="WP_269024131.1">
    <property type="nucleotide sequence ID" value="NZ_JANXKW010000005.1"/>
</dbReference>
<dbReference type="NCBIfam" id="TIGR00747">
    <property type="entry name" value="fabH"/>
    <property type="match status" value="1"/>
</dbReference>
<evidence type="ECO:0000256" key="9">
    <source>
        <dbReference type="HAMAP-Rule" id="MF_01815"/>
    </source>
</evidence>
<feature type="active site" evidence="9">
    <location>
        <position position="291"/>
    </location>
</feature>
<keyword evidence="8 9" id="KW-0012">Acyltransferase</keyword>
<evidence type="ECO:0000256" key="8">
    <source>
        <dbReference type="ARBA" id="ARBA00023315"/>
    </source>
</evidence>
<comment type="catalytic activity">
    <reaction evidence="9">
        <text>malonyl-[ACP] + acetyl-CoA + H(+) = 3-oxobutanoyl-[ACP] + CO2 + CoA</text>
        <dbReference type="Rhea" id="RHEA:12080"/>
        <dbReference type="Rhea" id="RHEA-COMP:9623"/>
        <dbReference type="Rhea" id="RHEA-COMP:9625"/>
        <dbReference type="ChEBI" id="CHEBI:15378"/>
        <dbReference type="ChEBI" id="CHEBI:16526"/>
        <dbReference type="ChEBI" id="CHEBI:57287"/>
        <dbReference type="ChEBI" id="CHEBI:57288"/>
        <dbReference type="ChEBI" id="CHEBI:78449"/>
        <dbReference type="ChEBI" id="CHEBI:78450"/>
        <dbReference type="EC" id="2.3.1.180"/>
    </reaction>
</comment>
<feature type="domain" description="Beta-ketoacyl-[acyl-carrier-protein] synthase III N-terminal" evidence="11">
    <location>
        <begin position="114"/>
        <end position="194"/>
    </location>
</feature>
<dbReference type="EMBL" id="JANXLI010000005">
    <property type="protein sequence ID" value="MCZ2491795.1"/>
    <property type="molecule type" value="Genomic_DNA"/>
</dbReference>
<feature type="active site" evidence="9">
    <location>
        <position position="261"/>
    </location>
</feature>
<dbReference type="InterPro" id="IPR016039">
    <property type="entry name" value="Thiolase-like"/>
</dbReference>
<evidence type="ECO:0000256" key="6">
    <source>
        <dbReference type="ARBA" id="ARBA00023098"/>
    </source>
</evidence>
<dbReference type="InterPro" id="IPR013747">
    <property type="entry name" value="ACP_syn_III_C"/>
</dbReference>
<comment type="caution">
    <text evidence="12">The sequence shown here is derived from an EMBL/GenBank/DDBJ whole genome shotgun (WGS) entry which is preliminary data.</text>
</comment>
<reference evidence="12" key="1">
    <citation type="submission" date="2022-09" db="EMBL/GenBank/DDBJ databases">
        <title>Diversity of Dellaglioa algida.</title>
        <authorList>
            <person name="Matthias E."/>
            <person name="Werum V."/>
        </authorList>
    </citation>
    <scope>NUCLEOTIDE SEQUENCE</scope>
    <source>
        <strain evidence="12">TMW 2.2523</strain>
    </source>
</reference>